<evidence type="ECO:0000313" key="2">
    <source>
        <dbReference type="EMBL" id="VDL99018.1"/>
    </source>
</evidence>
<accession>A0A183T835</accession>
<sequence length="157" mass="17650">MAKFCTKEIHDFLFPNGFNTYDVHRESLKVTLVEACNLSPLDNREPTINARCNVQLKSSKDPDVIIDPRPKYRLIPGTEGNAGGHGGGSNLPGEFKHAKTETVGAASSTVIWSTHHPVWNETFYFDVRWFVKIYFTGLTAVGDAPRIISIFWPHTFK</sequence>
<proteinExistence type="predicted"/>
<reference evidence="4" key="1">
    <citation type="submission" date="2016-06" db="UniProtKB">
        <authorList>
            <consortium name="WormBaseParasite"/>
        </authorList>
    </citation>
    <scope>IDENTIFICATION</scope>
</reference>
<dbReference type="SUPFAM" id="SSF49562">
    <property type="entry name" value="C2 domain (Calcium/lipid-binding domain, CaLB)"/>
    <property type="match status" value="1"/>
</dbReference>
<dbReference type="Pfam" id="PF00168">
    <property type="entry name" value="C2"/>
    <property type="match status" value="1"/>
</dbReference>
<feature type="domain" description="C2" evidence="1">
    <location>
        <begin position="108"/>
        <end position="128"/>
    </location>
</feature>
<dbReference type="Gene3D" id="2.60.40.150">
    <property type="entry name" value="C2 domain"/>
    <property type="match status" value="1"/>
</dbReference>
<evidence type="ECO:0000259" key="1">
    <source>
        <dbReference type="Pfam" id="PF00168"/>
    </source>
</evidence>
<evidence type="ECO:0000313" key="4">
    <source>
        <dbReference type="WBParaSite" id="SSLN_0001311301-mRNA-1"/>
    </source>
</evidence>
<reference evidence="2 3" key="2">
    <citation type="submission" date="2018-11" db="EMBL/GenBank/DDBJ databases">
        <authorList>
            <consortium name="Pathogen Informatics"/>
        </authorList>
    </citation>
    <scope>NUCLEOTIDE SEQUENCE [LARGE SCALE GENOMIC DNA]</scope>
    <source>
        <strain evidence="2 3">NST_G2</strain>
    </source>
</reference>
<organism evidence="4">
    <name type="scientific">Schistocephalus solidus</name>
    <name type="common">Tapeworm</name>
    <dbReference type="NCBI Taxonomy" id="70667"/>
    <lineage>
        <taxon>Eukaryota</taxon>
        <taxon>Metazoa</taxon>
        <taxon>Spiralia</taxon>
        <taxon>Lophotrochozoa</taxon>
        <taxon>Platyhelminthes</taxon>
        <taxon>Cestoda</taxon>
        <taxon>Eucestoda</taxon>
        <taxon>Diphyllobothriidea</taxon>
        <taxon>Diphyllobothriidae</taxon>
        <taxon>Schistocephalus</taxon>
    </lineage>
</organism>
<evidence type="ECO:0000313" key="3">
    <source>
        <dbReference type="Proteomes" id="UP000275846"/>
    </source>
</evidence>
<dbReference type="InterPro" id="IPR035892">
    <property type="entry name" value="C2_domain_sf"/>
</dbReference>
<dbReference type="InterPro" id="IPR000008">
    <property type="entry name" value="C2_dom"/>
</dbReference>
<dbReference type="STRING" id="70667.A0A183T835"/>
<keyword evidence="3" id="KW-1185">Reference proteome</keyword>
<name>A0A183T835_SCHSO</name>
<gene>
    <name evidence="2" type="ORF">SSLN_LOCUS12633</name>
</gene>
<dbReference type="EMBL" id="UYSU01037419">
    <property type="protein sequence ID" value="VDL99018.1"/>
    <property type="molecule type" value="Genomic_DNA"/>
</dbReference>
<dbReference type="Proteomes" id="UP000275846">
    <property type="component" value="Unassembled WGS sequence"/>
</dbReference>
<protein>
    <submittedName>
        <fullName evidence="4">C2 domain-containing protein</fullName>
    </submittedName>
</protein>
<dbReference type="AlphaFoldDB" id="A0A183T835"/>
<dbReference type="WBParaSite" id="SSLN_0001311301-mRNA-1">
    <property type="protein sequence ID" value="SSLN_0001311301-mRNA-1"/>
    <property type="gene ID" value="SSLN_0001311301"/>
</dbReference>
<dbReference type="OrthoDB" id="9947256at2759"/>